<protein>
    <submittedName>
        <fullName evidence="1">Uncharacterized protein</fullName>
    </submittedName>
</protein>
<sequence>MDPHASERTLEVTVLSCENLNMGRKPVAKNVYVVFRTESLNSFTTRMEMAEGGSCLSWNEKFLVDMPMHAGSITFEVQCKTSIGIKSIGEAKIMVSDFLCGTIPETNLQFLSYRLRDKEGRRNGIINFSVRVMSPQYSPALVKSEEGTSIELLCRSNSRIPTQIDELCPITTQASSVNVVSNDGYGGLQIKVQSSANQAVTGIPVYW</sequence>
<comment type="caution">
    <text evidence="1">The sequence shown here is derived from an EMBL/GenBank/DDBJ whole genome shotgun (WGS) entry which is preliminary data.</text>
</comment>
<reference evidence="1 2" key="1">
    <citation type="journal article" date="2022" name="DNA Res.">
        <title>Chromosomal-level genome assembly of the orchid tree Bauhinia variegata (Leguminosae; Cercidoideae) supports the allotetraploid origin hypothesis of Bauhinia.</title>
        <authorList>
            <person name="Zhong Y."/>
            <person name="Chen Y."/>
            <person name="Zheng D."/>
            <person name="Pang J."/>
            <person name="Liu Y."/>
            <person name="Luo S."/>
            <person name="Meng S."/>
            <person name="Qian L."/>
            <person name="Wei D."/>
            <person name="Dai S."/>
            <person name="Zhou R."/>
        </authorList>
    </citation>
    <scope>NUCLEOTIDE SEQUENCE [LARGE SCALE GENOMIC DNA]</scope>
    <source>
        <strain evidence="1">BV-YZ2020</strain>
    </source>
</reference>
<dbReference type="EMBL" id="CM039436">
    <property type="protein sequence ID" value="KAI4313200.1"/>
    <property type="molecule type" value="Genomic_DNA"/>
</dbReference>
<dbReference type="Proteomes" id="UP000828941">
    <property type="component" value="Chromosome 11"/>
</dbReference>
<accession>A0ACB9LPD0</accession>
<evidence type="ECO:0000313" key="2">
    <source>
        <dbReference type="Proteomes" id="UP000828941"/>
    </source>
</evidence>
<name>A0ACB9LPD0_BAUVA</name>
<gene>
    <name evidence="1" type="ORF">L6164_026197</name>
</gene>
<evidence type="ECO:0000313" key="1">
    <source>
        <dbReference type="EMBL" id="KAI4313200.1"/>
    </source>
</evidence>
<keyword evidence="2" id="KW-1185">Reference proteome</keyword>
<organism evidence="1 2">
    <name type="scientific">Bauhinia variegata</name>
    <name type="common">Purple orchid tree</name>
    <name type="synonym">Phanera variegata</name>
    <dbReference type="NCBI Taxonomy" id="167791"/>
    <lineage>
        <taxon>Eukaryota</taxon>
        <taxon>Viridiplantae</taxon>
        <taxon>Streptophyta</taxon>
        <taxon>Embryophyta</taxon>
        <taxon>Tracheophyta</taxon>
        <taxon>Spermatophyta</taxon>
        <taxon>Magnoliopsida</taxon>
        <taxon>eudicotyledons</taxon>
        <taxon>Gunneridae</taxon>
        <taxon>Pentapetalae</taxon>
        <taxon>rosids</taxon>
        <taxon>fabids</taxon>
        <taxon>Fabales</taxon>
        <taxon>Fabaceae</taxon>
        <taxon>Cercidoideae</taxon>
        <taxon>Cercideae</taxon>
        <taxon>Bauhiniinae</taxon>
        <taxon>Bauhinia</taxon>
    </lineage>
</organism>
<proteinExistence type="predicted"/>